<dbReference type="PANTHER" id="PTHR35807:SF1">
    <property type="entry name" value="TRANSCRIPTIONAL REGULATOR REDD"/>
    <property type="match status" value="1"/>
</dbReference>
<evidence type="ECO:0000259" key="7">
    <source>
        <dbReference type="PROSITE" id="PS51755"/>
    </source>
</evidence>
<sequence length="330" mass="36045">MQFRILGLVEARDEQAGLHLLPTGAKQRALLGALVVKAGHHVSVQQLIDELWGERPPANAANALQVQVARLRRLLAGPQGGGETRRRERQPWITTTSCGYSLRPAPAETDAACFQQLTDTARRVLHEDPGRAGELLRRALALWRGPALEGSVLGDICAGRAAQLEEHRLTALEMMYEAYLRTGRHGEITGELMVLTTDNPLRERFYDLLMVAFYRCGRQAEALGVYERARNRMVHELGVEPGPALRGLMQAILQHDPALATAVTALPAVPSPGVPSPAGAVRTGADAAAGGAALPLFEEIARLQRHIERLQQEQNRLLCRFNALAGSTRR</sequence>
<keyword evidence="2" id="KW-0902">Two-component regulatory system</keyword>
<comment type="similarity">
    <text evidence="1">Belongs to the AfsR/DnrI/RedD regulatory family.</text>
</comment>
<accession>A0ABW7PEP2</accession>
<evidence type="ECO:0000256" key="2">
    <source>
        <dbReference type="ARBA" id="ARBA00023012"/>
    </source>
</evidence>
<proteinExistence type="inferred from homology"/>
<dbReference type="CDD" id="cd15831">
    <property type="entry name" value="BTAD"/>
    <property type="match status" value="1"/>
</dbReference>
<evidence type="ECO:0000256" key="1">
    <source>
        <dbReference type="ARBA" id="ARBA00005820"/>
    </source>
</evidence>
<dbReference type="InterPro" id="IPR051677">
    <property type="entry name" value="AfsR-DnrI-RedD_regulator"/>
</dbReference>
<keyword evidence="3" id="KW-0805">Transcription regulation</keyword>
<dbReference type="RefSeq" id="WP_395510669.1">
    <property type="nucleotide sequence ID" value="NZ_JBBDHD010000039.1"/>
</dbReference>
<evidence type="ECO:0000256" key="3">
    <source>
        <dbReference type="ARBA" id="ARBA00023015"/>
    </source>
</evidence>
<dbReference type="Gene3D" id="1.10.10.10">
    <property type="entry name" value="Winged helix-like DNA-binding domain superfamily/Winged helix DNA-binding domain"/>
    <property type="match status" value="1"/>
</dbReference>
<dbReference type="SMART" id="SM01043">
    <property type="entry name" value="BTAD"/>
    <property type="match status" value="1"/>
</dbReference>
<dbReference type="InterPro" id="IPR001867">
    <property type="entry name" value="OmpR/PhoB-type_DNA-bd"/>
</dbReference>
<dbReference type="InterPro" id="IPR016032">
    <property type="entry name" value="Sig_transdc_resp-reg_C-effctor"/>
</dbReference>
<dbReference type="InterPro" id="IPR005158">
    <property type="entry name" value="BTAD"/>
</dbReference>
<evidence type="ECO:0000256" key="5">
    <source>
        <dbReference type="ARBA" id="ARBA00023163"/>
    </source>
</evidence>
<organism evidence="8 9">
    <name type="scientific">Streptomyces racemochromogenes</name>
    <dbReference type="NCBI Taxonomy" id="67353"/>
    <lineage>
        <taxon>Bacteria</taxon>
        <taxon>Bacillati</taxon>
        <taxon>Actinomycetota</taxon>
        <taxon>Actinomycetes</taxon>
        <taxon>Kitasatosporales</taxon>
        <taxon>Streptomycetaceae</taxon>
        <taxon>Streptomyces</taxon>
    </lineage>
</organism>
<evidence type="ECO:0000313" key="8">
    <source>
        <dbReference type="EMBL" id="MFH7596858.1"/>
    </source>
</evidence>
<feature type="DNA-binding region" description="OmpR/PhoB-type" evidence="6">
    <location>
        <begin position="1"/>
        <end position="104"/>
    </location>
</feature>
<name>A0ABW7PEP2_9ACTN</name>
<feature type="domain" description="OmpR/PhoB-type" evidence="7">
    <location>
        <begin position="1"/>
        <end position="104"/>
    </location>
</feature>
<dbReference type="Pfam" id="PF03704">
    <property type="entry name" value="BTAD"/>
    <property type="match status" value="1"/>
</dbReference>
<gene>
    <name evidence="8" type="ORF">WDV06_17410</name>
</gene>
<evidence type="ECO:0000313" key="9">
    <source>
        <dbReference type="Proteomes" id="UP001610631"/>
    </source>
</evidence>
<protein>
    <submittedName>
        <fullName evidence="8">AfsR/SARP family transcriptional regulator</fullName>
    </submittedName>
</protein>
<keyword evidence="4 6" id="KW-0238">DNA-binding</keyword>
<keyword evidence="5" id="KW-0804">Transcription</keyword>
<dbReference type="PROSITE" id="PS51755">
    <property type="entry name" value="OMPR_PHOB"/>
    <property type="match status" value="1"/>
</dbReference>
<keyword evidence="9" id="KW-1185">Reference proteome</keyword>
<dbReference type="SUPFAM" id="SSF48452">
    <property type="entry name" value="TPR-like"/>
    <property type="match status" value="1"/>
</dbReference>
<reference evidence="8 9" key="1">
    <citation type="submission" date="2024-03" db="EMBL/GenBank/DDBJ databases">
        <title>Whole genome sequencing of Streptomyces racemochromogenes, to identify antimicrobial biosynthetic gene clusters.</title>
        <authorList>
            <person name="Suryawanshi P."/>
            <person name="Krishnaraj P.U."/>
            <person name="Arun Y.P."/>
            <person name="Suryawanshi M.P."/>
            <person name="Rakshit O."/>
        </authorList>
    </citation>
    <scope>NUCLEOTIDE SEQUENCE [LARGE SCALE GENOMIC DNA]</scope>
    <source>
        <strain evidence="8 9">AUDT626</strain>
    </source>
</reference>
<dbReference type="InterPro" id="IPR036388">
    <property type="entry name" value="WH-like_DNA-bd_sf"/>
</dbReference>
<dbReference type="InterPro" id="IPR011990">
    <property type="entry name" value="TPR-like_helical_dom_sf"/>
</dbReference>
<comment type="caution">
    <text evidence="8">The sequence shown here is derived from an EMBL/GenBank/DDBJ whole genome shotgun (WGS) entry which is preliminary data.</text>
</comment>
<dbReference type="SMART" id="SM00862">
    <property type="entry name" value="Trans_reg_C"/>
    <property type="match status" value="1"/>
</dbReference>
<dbReference type="SUPFAM" id="SSF46894">
    <property type="entry name" value="C-terminal effector domain of the bipartite response regulators"/>
    <property type="match status" value="1"/>
</dbReference>
<evidence type="ECO:0000256" key="4">
    <source>
        <dbReference type="ARBA" id="ARBA00023125"/>
    </source>
</evidence>
<dbReference type="Proteomes" id="UP001610631">
    <property type="component" value="Unassembled WGS sequence"/>
</dbReference>
<dbReference type="PANTHER" id="PTHR35807">
    <property type="entry name" value="TRANSCRIPTIONAL REGULATOR REDD-RELATED"/>
    <property type="match status" value="1"/>
</dbReference>
<dbReference type="Gene3D" id="1.25.40.10">
    <property type="entry name" value="Tetratricopeptide repeat domain"/>
    <property type="match status" value="1"/>
</dbReference>
<dbReference type="Pfam" id="PF00486">
    <property type="entry name" value="Trans_reg_C"/>
    <property type="match status" value="1"/>
</dbReference>
<evidence type="ECO:0000256" key="6">
    <source>
        <dbReference type="PROSITE-ProRule" id="PRU01091"/>
    </source>
</evidence>
<dbReference type="EMBL" id="JBBDHD010000039">
    <property type="protein sequence ID" value="MFH7596858.1"/>
    <property type="molecule type" value="Genomic_DNA"/>
</dbReference>